<dbReference type="GO" id="GO:0008270">
    <property type="term" value="F:zinc ion binding"/>
    <property type="evidence" value="ECO:0007669"/>
    <property type="project" value="UniProtKB-KW"/>
</dbReference>
<dbReference type="InterPro" id="IPR035100">
    <property type="entry name" value="TF_IIS-typ"/>
</dbReference>
<evidence type="ECO:0000313" key="9">
    <source>
        <dbReference type="EMBL" id="GJQ12762.1"/>
    </source>
</evidence>
<dbReference type="PANTHER" id="PTHR11477">
    <property type="entry name" value="TRANSCRIPTION FACTOR S-II ZINC FINGER DOMAIN-CONTAINING PROTEIN"/>
    <property type="match status" value="1"/>
</dbReference>
<dbReference type="InterPro" id="IPR036575">
    <property type="entry name" value="TFIIS_cen_dom_sf"/>
</dbReference>
<protein>
    <recommendedName>
        <fullName evidence="11">Transcription elongation factor S-II</fullName>
    </recommendedName>
</protein>
<evidence type="ECO:0000256" key="2">
    <source>
        <dbReference type="ARBA" id="ARBA00022771"/>
    </source>
</evidence>
<evidence type="ECO:0008006" key="11">
    <source>
        <dbReference type="Google" id="ProtNLM"/>
    </source>
</evidence>
<feature type="compositionally biased region" description="Polar residues" evidence="6">
    <location>
        <begin position="1"/>
        <end position="11"/>
    </location>
</feature>
<dbReference type="Proteomes" id="UP001061958">
    <property type="component" value="Unassembled WGS sequence"/>
</dbReference>
<evidence type="ECO:0000256" key="1">
    <source>
        <dbReference type="ARBA" id="ARBA00022723"/>
    </source>
</evidence>
<dbReference type="InterPro" id="IPR003618">
    <property type="entry name" value="TFIIS_cen_dom"/>
</dbReference>
<evidence type="ECO:0000256" key="4">
    <source>
        <dbReference type="ARBA" id="ARBA00023242"/>
    </source>
</evidence>
<dbReference type="OrthoDB" id="1966at2759"/>
<keyword evidence="10" id="KW-1185">Reference proteome</keyword>
<evidence type="ECO:0000256" key="6">
    <source>
        <dbReference type="SAM" id="MobiDB-lite"/>
    </source>
</evidence>
<dbReference type="GO" id="GO:0006351">
    <property type="term" value="P:DNA-templated transcription"/>
    <property type="evidence" value="ECO:0007669"/>
    <property type="project" value="InterPro"/>
</dbReference>
<evidence type="ECO:0000256" key="5">
    <source>
        <dbReference type="PROSITE-ProRule" id="PRU00472"/>
    </source>
</evidence>
<evidence type="ECO:0000259" key="7">
    <source>
        <dbReference type="PROSITE" id="PS51133"/>
    </source>
</evidence>
<name>A0A9C7Q094_9RHOD</name>
<organism evidence="9 10">
    <name type="scientific">Galdieria partita</name>
    <dbReference type="NCBI Taxonomy" id="83374"/>
    <lineage>
        <taxon>Eukaryota</taxon>
        <taxon>Rhodophyta</taxon>
        <taxon>Bangiophyceae</taxon>
        <taxon>Galdieriales</taxon>
        <taxon>Galdieriaceae</taxon>
        <taxon>Galdieria</taxon>
    </lineage>
</organism>
<dbReference type="Pfam" id="PF01096">
    <property type="entry name" value="Zn_ribbon_TFIIS"/>
    <property type="match status" value="1"/>
</dbReference>
<feature type="region of interest" description="Disordered" evidence="6">
    <location>
        <begin position="1"/>
        <end position="34"/>
    </location>
</feature>
<dbReference type="Gene3D" id="1.10.472.30">
    <property type="entry name" value="Transcription elongation factor S-II, central domain"/>
    <property type="match status" value="1"/>
</dbReference>
<feature type="domain" description="TFIIS-type" evidence="7">
    <location>
        <begin position="165"/>
        <end position="205"/>
    </location>
</feature>
<dbReference type="EMBL" id="BQMJ01000036">
    <property type="protein sequence ID" value="GJQ12762.1"/>
    <property type="molecule type" value="Genomic_DNA"/>
</dbReference>
<feature type="domain" description="TFIIS central" evidence="8">
    <location>
        <begin position="45"/>
        <end position="162"/>
    </location>
</feature>
<dbReference type="GO" id="GO:0005634">
    <property type="term" value="C:nucleus"/>
    <property type="evidence" value="ECO:0007669"/>
    <property type="project" value="TreeGrafter"/>
</dbReference>
<dbReference type="SMART" id="SM00510">
    <property type="entry name" value="TFS2M"/>
    <property type="match status" value="1"/>
</dbReference>
<evidence type="ECO:0000256" key="3">
    <source>
        <dbReference type="ARBA" id="ARBA00022833"/>
    </source>
</evidence>
<dbReference type="SUPFAM" id="SSF46942">
    <property type="entry name" value="Elongation factor TFIIS domain 2"/>
    <property type="match status" value="1"/>
</dbReference>
<keyword evidence="4" id="KW-0539">Nucleus</keyword>
<evidence type="ECO:0000259" key="8">
    <source>
        <dbReference type="PROSITE" id="PS51321"/>
    </source>
</evidence>
<reference evidence="9" key="2">
    <citation type="submission" date="2022-01" db="EMBL/GenBank/DDBJ databases">
        <authorList>
            <person name="Hirooka S."/>
            <person name="Miyagishima S.Y."/>
        </authorList>
    </citation>
    <scope>NUCLEOTIDE SEQUENCE</scope>
    <source>
        <strain evidence="9">NBRC 102759</strain>
    </source>
</reference>
<dbReference type="SMART" id="SM00440">
    <property type="entry name" value="ZnF_C2C2"/>
    <property type="match status" value="1"/>
</dbReference>
<dbReference type="InterPro" id="IPR001222">
    <property type="entry name" value="Znf_TFIIS"/>
</dbReference>
<dbReference type="AlphaFoldDB" id="A0A9C7Q094"/>
<dbReference type="CDD" id="cd13749">
    <property type="entry name" value="Zn-ribbon_TFIIS"/>
    <property type="match status" value="1"/>
</dbReference>
<dbReference type="PROSITE" id="PS00466">
    <property type="entry name" value="ZF_TFIIS_1"/>
    <property type="match status" value="1"/>
</dbReference>
<dbReference type="GO" id="GO:0003676">
    <property type="term" value="F:nucleic acid binding"/>
    <property type="evidence" value="ECO:0007669"/>
    <property type="project" value="InterPro"/>
</dbReference>
<keyword evidence="1" id="KW-0479">Metal-binding</keyword>
<dbReference type="Gene3D" id="2.20.25.10">
    <property type="match status" value="1"/>
</dbReference>
<reference evidence="9" key="1">
    <citation type="journal article" date="2022" name="Proc. Natl. Acad. Sci. U.S.A.">
        <title>Life cycle and functional genomics of the unicellular red alga Galdieria for elucidating algal and plant evolution and industrial use.</title>
        <authorList>
            <person name="Hirooka S."/>
            <person name="Itabashi T."/>
            <person name="Ichinose T.M."/>
            <person name="Onuma R."/>
            <person name="Fujiwara T."/>
            <person name="Yamashita S."/>
            <person name="Jong L.W."/>
            <person name="Tomita R."/>
            <person name="Iwane A.H."/>
            <person name="Miyagishima S.Y."/>
        </authorList>
    </citation>
    <scope>NUCLEOTIDE SEQUENCE</scope>
    <source>
        <strain evidence="9">NBRC 102759</strain>
    </source>
</reference>
<dbReference type="SUPFAM" id="SSF57783">
    <property type="entry name" value="Zinc beta-ribbon"/>
    <property type="match status" value="1"/>
</dbReference>
<dbReference type="Pfam" id="PF07500">
    <property type="entry name" value="TFIIS_M"/>
    <property type="match status" value="1"/>
</dbReference>
<comment type="caution">
    <text evidence="9">The sequence shown here is derived from an EMBL/GenBank/DDBJ whole genome shotgun (WGS) entry which is preliminary data.</text>
</comment>
<proteinExistence type="predicted"/>
<sequence length="206" mass="24399">MDAPAPSSQTSNKRKRETANQQENNSQEKQRDGKAFQFHITGVPMRDKVRTLFYQVLTTEDRKQERQIPTHVTVEEIEEQLFVQCDKETSKEYQERFRSLYRNLKDTKNASLREAVLSRTILPKDFVVMTPHELANPELKKEREQLRKESIRESKKSVDTQTFSEEFQCRKCGLRKCSFFQMQTRSADEPMTTFVTCHHCGNRWKQ</sequence>
<dbReference type="PIRSF" id="PIRSF006704">
    <property type="entry name" value="TF_IIS"/>
    <property type="match status" value="1"/>
</dbReference>
<evidence type="ECO:0000313" key="10">
    <source>
        <dbReference type="Proteomes" id="UP001061958"/>
    </source>
</evidence>
<accession>A0A9C7Q094</accession>
<dbReference type="PROSITE" id="PS51133">
    <property type="entry name" value="ZF_TFIIS_2"/>
    <property type="match status" value="1"/>
</dbReference>
<gene>
    <name evidence="9" type="ORF">GpartN1_g4553.t1</name>
</gene>
<keyword evidence="3" id="KW-0862">Zinc</keyword>
<keyword evidence="2 5" id="KW-0863">Zinc-finger</keyword>
<dbReference type="PANTHER" id="PTHR11477:SF0">
    <property type="entry name" value="IP08861P-RELATED"/>
    <property type="match status" value="1"/>
</dbReference>
<dbReference type="PROSITE" id="PS51321">
    <property type="entry name" value="TFIIS_CENTRAL"/>
    <property type="match status" value="1"/>
</dbReference>